<feature type="compositionally biased region" description="Low complexity" evidence="1">
    <location>
        <begin position="1994"/>
        <end position="2021"/>
    </location>
</feature>
<dbReference type="InterPro" id="IPR003343">
    <property type="entry name" value="Big_2"/>
</dbReference>
<dbReference type="RefSeq" id="WP_073283584.1">
    <property type="nucleotide sequence ID" value="NZ_FRCP01000006.1"/>
</dbReference>
<dbReference type="SUPFAM" id="SSF89550">
    <property type="entry name" value="PHP domain-like"/>
    <property type="match status" value="1"/>
</dbReference>
<dbReference type="STRING" id="1120996.SAMN02746066_00930"/>
<reference evidence="3 4" key="1">
    <citation type="submission" date="2016-11" db="EMBL/GenBank/DDBJ databases">
        <authorList>
            <person name="Jaros S."/>
            <person name="Januszkiewicz K."/>
            <person name="Wedrychowicz H."/>
        </authorList>
    </citation>
    <scope>NUCLEOTIDE SEQUENCE [LARGE SCALE GENOMIC DNA]</scope>
    <source>
        <strain evidence="3 4">DSM 15930</strain>
    </source>
</reference>
<gene>
    <name evidence="3" type="ORF">SAMN02746066_00930</name>
</gene>
<protein>
    <submittedName>
        <fullName evidence="3">Chitobiase/beta-hexosaminidase C-terminal domain-containing protein</fullName>
    </submittedName>
</protein>
<dbReference type="Proteomes" id="UP000184038">
    <property type="component" value="Unassembled WGS sequence"/>
</dbReference>
<feature type="region of interest" description="Disordered" evidence="1">
    <location>
        <begin position="1992"/>
        <end position="2022"/>
    </location>
</feature>
<keyword evidence="4" id="KW-1185">Reference proteome</keyword>
<dbReference type="InterPro" id="IPR008964">
    <property type="entry name" value="Invasin/intimin_cell_adhesion"/>
</dbReference>
<dbReference type="SUPFAM" id="SSF49373">
    <property type="entry name" value="Invasin/intimin cell-adhesion fragments"/>
    <property type="match status" value="1"/>
</dbReference>
<organism evidence="3 4">
    <name type="scientific">Anaerosporobacter mobilis DSM 15930</name>
    <dbReference type="NCBI Taxonomy" id="1120996"/>
    <lineage>
        <taxon>Bacteria</taxon>
        <taxon>Bacillati</taxon>
        <taxon>Bacillota</taxon>
        <taxon>Clostridia</taxon>
        <taxon>Lachnospirales</taxon>
        <taxon>Lachnospiraceae</taxon>
        <taxon>Anaerosporobacter</taxon>
    </lineage>
</organism>
<dbReference type="EMBL" id="FRCP01000006">
    <property type="protein sequence ID" value="SHM13072.1"/>
    <property type="molecule type" value="Genomic_DNA"/>
</dbReference>
<proteinExistence type="predicted"/>
<evidence type="ECO:0000313" key="4">
    <source>
        <dbReference type="Proteomes" id="UP000184038"/>
    </source>
</evidence>
<evidence type="ECO:0000259" key="2">
    <source>
        <dbReference type="Pfam" id="PF02368"/>
    </source>
</evidence>
<dbReference type="Gene3D" id="2.60.40.1080">
    <property type="match status" value="1"/>
</dbReference>
<feature type="domain" description="BIG2" evidence="2">
    <location>
        <begin position="2330"/>
        <end position="2391"/>
    </location>
</feature>
<dbReference type="Gene3D" id="3.20.20.140">
    <property type="entry name" value="Metal-dependent hydrolases"/>
    <property type="match status" value="1"/>
</dbReference>
<dbReference type="InterPro" id="IPR013783">
    <property type="entry name" value="Ig-like_fold"/>
</dbReference>
<name>A0A1M7G9K3_9FIRM</name>
<accession>A0A1M7G9K3</accession>
<evidence type="ECO:0000313" key="3">
    <source>
        <dbReference type="EMBL" id="SHM13072.1"/>
    </source>
</evidence>
<dbReference type="NCBIfam" id="NF038032">
    <property type="entry name" value="CehA_McbA_metalo"/>
    <property type="match status" value="1"/>
</dbReference>
<evidence type="ECO:0000256" key="1">
    <source>
        <dbReference type="SAM" id="MobiDB-lite"/>
    </source>
</evidence>
<sequence>MLKHAAKKPMALLLALVMVVTTVLSVVPASSSYAEEAARLNIASLKFGATTDETTGTIEFPKSLPYTDGQSGVSIDTSVPGKYSVNINKNANTMNATGWGSGDYWSFRFPASGYENYTISFYPRSSNTGVRDFEVQYSFDGTIWTTIDGSAFRATNSYTVEKTYSLPVEISDIASLHIRMITTTNISVRAGTGSYAADEAAAAGGVTNIGSITLSGTPIDGYVPVAVQPVTATYESETVVDPSAQITLYSESVTEETMAASGAAIMMQVNDQVDYSQYTGPFTLADYGADDDHTEFTISTYAEVDGKKSTYSAYKYYTKEATTIPVADARNKADGTEKVRVEGVVNFIDGKNVYIEDGTAGINLYLSTAPSDIKIGDKVSAIGIKGTFNGLEQLTSVTYTVQSSGNALYSTDATIAELLANPNTYEGRRVHIKDAVIGAINTNGNTTLKQGDSLTNIYKIPAITGIEGNATVKLDAVVGYYNSLQLRIVQASDIVKTADAPEGGGDQENDKDDLTGVVDPISKEMIEKYSAKSIADIYSDTAGGSVTVIGQVAYQFGNVYNNANSINSVILQDVINDQIMGLQIYDFTNTYKTGDIVLVTGTIGTNGGVRQISGVSKVEKVGEVTLFKPQELTIGQLQKGGDRYLSEYILIKNVTIGAYNATGATTITDATGSTTLFKGALLPDGIAEGSVVNLYCAWSKYNATYQVRNGASTDYIAMNADGSTVDTSITLPIASWAGTGEITSPTVYADKYTSNDYLNKEAYLTHSSGKIPVISTTSTSTGSTNYYLGTKGSTKGDYYELVLDSELLGNIKLSYSMKGSKSGPKNFEILYSTDGVAFSSAGKKSITTDSTYEKFAVTMPSGANNASKLYIRIQVADTVSIGNTTIGSSGTNYLNEISITGSPIVANNIVHYPDITPDAGEARLGEEISITTSTVGATIYYSFDGVSYEVYDPANKPTFKELPATVTAYAKKDGLLDSVSITYGYTHEQVAPVKASPNGGARTIGTKVSLTCATENVTIKYSMDNGATWLNYNPDVKISLDVLPATILTKAVLEGCKDSETTTCNYTLRENENYNIYFGQLHAHTAYSDGAGTCDQAFEYAKNTAKQIDFLAITDHSNSFDNADKATILDGSMSTEWVEGHDLADKYTDSSFVGLYGYEMTWSNGLGHMNTFNTAGFQSRTQKDYTTYSTALSNYYTTLKTDTGSISQFNHPGTTFGDFSDFAHYDEDIDSLISLIEVGNGEGAIGSDGYFPSYEYYTRALDKGWHVAPTNNQDNHKGYWGDANTGRTVVLADSLTRENVYDALRNMRTYATEDNDLEIQYTLNGEAMGTILDQTPDSANIKVSLKDPTDASIGKVEVIVNGGLSIATQNVTTNVADVEFDLPADYSYYYIRVTQPDKNTAVTAPVWIGKVEAVGISAVSTTAALPIKDEALDVNLGLYNNEATDLEVNAIEFSADDKVIHTVDLNKAGLTSVPAYGTKEYSFHYTHNGTGGVTINVTVNATLNGVDKVYKGVLQLTYVAPSMVTNVVIDGTHSNDYVTGYYGANMGNFTKIASDENVKVTIVKEKMTKEILESCDLLIISAPAKKTGTANAGAYTVSHYEDEFLELVKEYTDRGGELIVCGIADYQDTSDGQTSTQQNKLLSYIGATTRINSDEAMDDVSNGGQAYRLYPTDYNTESAYTKGVVEGQKYSAYSGCTVLLDENAIADGKAEYIVKGHETTYSIDSKSLDNNYVEIQKGNAILLARESLTGGGNVFVSSTVFMSDFEVKAEQDNMWDLPYINKNVIVNIMNTVKKQMDITSIFEARKGEMGEIYCVEGTVTAGTVSGNAFFDTIYIQDETGGINIFPINEGLIEVGQKVQVVGALDQYLGDKELRVITAKVVDEKKDEIAPTKVTTKEAMNYESNGGKLVKVEGVITDVILKNDVVETLMVKDSSGVEARVFIDGYILYSDSTSKALESFAKVGNTISAVGLVSYDPDGERLRVRDRSEIILVKSGSSNEGGSSSGATDNNTNTGNGSTSVTIDKENNTKTITAVTTELDVNNNPVEAKTIITYDATTGEVKAIKVQVTIDSPLIITTEGTSTIKAELMEKAILEAAKNASKEVPVQVTVNIASTEMNKQLDRAGINKLEVIVAIPTSVSDNNAIAINELNLPKSVISKAKTSKKNLAITITNEAGKVMYSWNFDGETLNKSNKKVTDMNTAILFGKIVDNSKVNESLQQYISSSTRKQGIILDFKHSGILPSAASIRVYVGDSKGMEAGKKVYLYYYNEKASTGSKLKNKARLEEGSKVVYTVDKDGYVTIDIRHCSSYVLLPSKANSKVVATLFEQIQTVSKKTIAVKQTASLGINLPIEAEEAKVAYTSSKKSVATASQTGKVTGVKAGKATITAKVTINGVTKSYKTTITVK</sequence>
<dbReference type="InterPro" id="IPR016195">
    <property type="entry name" value="Pol/histidinol_Pase-like"/>
</dbReference>
<dbReference type="Pfam" id="PF02368">
    <property type="entry name" value="Big_2"/>
    <property type="match status" value="1"/>
</dbReference>
<dbReference type="Gene3D" id="2.60.40.10">
    <property type="entry name" value="Immunoglobulins"/>
    <property type="match status" value="1"/>
</dbReference>